<keyword evidence="3" id="KW-0731">Sigma factor</keyword>
<dbReference type="PANTHER" id="PTHR43133:SF8">
    <property type="entry name" value="RNA POLYMERASE SIGMA FACTOR HI_1459-RELATED"/>
    <property type="match status" value="1"/>
</dbReference>
<sequence length="191" mass="22271">MNQPDDNFYIARVLGGDTASYSYLVDRYQDLVFGLALKMLRNQEDAQEMAQDSFVKAYRSLATYRQESKFSTWLYRITYNGCISLMRKRKLEVRSMDEQQLTDGDEARLNEQLTGMDKALVEKLLQEALAKLPELEQVLITLYYYEDQKVEEISHITGLSDSNVKVKIHRARKKMYALLHQSYEEGIFSPV</sequence>
<dbReference type="Pfam" id="PF04542">
    <property type="entry name" value="Sigma70_r2"/>
    <property type="match status" value="1"/>
</dbReference>
<dbReference type="GO" id="GO:0016987">
    <property type="term" value="F:sigma factor activity"/>
    <property type="evidence" value="ECO:0007669"/>
    <property type="project" value="UniProtKB-KW"/>
</dbReference>
<organism evidence="8 9">
    <name type="scientific">Mangrovibacterium marinum</name>
    <dbReference type="NCBI Taxonomy" id="1639118"/>
    <lineage>
        <taxon>Bacteria</taxon>
        <taxon>Pseudomonadati</taxon>
        <taxon>Bacteroidota</taxon>
        <taxon>Bacteroidia</taxon>
        <taxon>Marinilabiliales</taxon>
        <taxon>Prolixibacteraceae</taxon>
        <taxon>Mangrovibacterium</taxon>
    </lineage>
</organism>
<dbReference type="SUPFAM" id="SSF88659">
    <property type="entry name" value="Sigma3 and sigma4 domains of RNA polymerase sigma factors"/>
    <property type="match status" value="1"/>
</dbReference>
<dbReference type="InterPro" id="IPR036388">
    <property type="entry name" value="WH-like_DNA-bd_sf"/>
</dbReference>
<evidence type="ECO:0000259" key="6">
    <source>
        <dbReference type="Pfam" id="PF04542"/>
    </source>
</evidence>
<feature type="domain" description="RNA polymerase sigma factor 70 region 4 type 2" evidence="7">
    <location>
        <begin position="124"/>
        <end position="175"/>
    </location>
</feature>
<dbReference type="NCBIfam" id="TIGR02937">
    <property type="entry name" value="sigma70-ECF"/>
    <property type="match status" value="1"/>
</dbReference>
<dbReference type="Pfam" id="PF08281">
    <property type="entry name" value="Sigma70_r4_2"/>
    <property type="match status" value="1"/>
</dbReference>
<dbReference type="Gene3D" id="1.10.10.10">
    <property type="entry name" value="Winged helix-like DNA-binding domain superfamily/Winged helix DNA-binding domain"/>
    <property type="match status" value="1"/>
</dbReference>
<dbReference type="GO" id="GO:0003677">
    <property type="term" value="F:DNA binding"/>
    <property type="evidence" value="ECO:0007669"/>
    <property type="project" value="UniProtKB-KW"/>
</dbReference>
<evidence type="ECO:0000256" key="2">
    <source>
        <dbReference type="ARBA" id="ARBA00023015"/>
    </source>
</evidence>
<dbReference type="EMBL" id="QAAD01000016">
    <property type="protein sequence ID" value="PTN07518.1"/>
    <property type="molecule type" value="Genomic_DNA"/>
</dbReference>
<evidence type="ECO:0000313" key="8">
    <source>
        <dbReference type="EMBL" id="PTN07518.1"/>
    </source>
</evidence>
<keyword evidence="2" id="KW-0805">Transcription regulation</keyword>
<evidence type="ECO:0000256" key="4">
    <source>
        <dbReference type="ARBA" id="ARBA00023125"/>
    </source>
</evidence>
<dbReference type="Gene3D" id="1.10.1740.10">
    <property type="match status" value="1"/>
</dbReference>
<dbReference type="InterPro" id="IPR013325">
    <property type="entry name" value="RNA_pol_sigma_r2"/>
</dbReference>
<feature type="domain" description="RNA polymerase sigma-70 region 2" evidence="6">
    <location>
        <begin position="24"/>
        <end position="90"/>
    </location>
</feature>
<evidence type="ECO:0000313" key="9">
    <source>
        <dbReference type="Proteomes" id="UP000243525"/>
    </source>
</evidence>
<dbReference type="InterPro" id="IPR007627">
    <property type="entry name" value="RNA_pol_sigma70_r2"/>
</dbReference>
<evidence type="ECO:0000256" key="3">
    <source>
        <dbReference type="ARBA" id="ARBA00023082"/>
    </source>
</evidence>
<dbReference type="SUPFAM" id="SSF88946">
    <property type="entry name" value="Sigma2 domain of RNA polymerase sigma factors"/>
    <property type="match status" value="1"/>
</dbReference>
<keyword evidence="4" id="KW-0238">DNA-binding</keyword>
<comment type="caution">
    <text evidence="8">The sequence shown here is derived from an EMBL/GenBank/DDBJ whole genome shotgun (WGS) entry which is preliminary data.</text>
</comment>
<dbReference type="OrthoDB" id="1027298at2"/>
<evidence type="ECO:0000259" key="7">
    <source>
        <dbReference type="Pfam" id="PF08281"/>
    </source>
</evidence>
<dbReference type="RefSeq" id="WP_107823213.1">
    <property type="nucleotide sequence ID" value="NZ_OY782574.1"/>
</dbReference>
<keyword evidence="5" id="KW-0804">Transcription</keyword>
<protein>
    <submittedName>
        <fullName evidence="8">RNA polymerase sigma-70 factor (ECF subfamily)</fullName>
    </submittedName>
</protein>
<dbReference type="InterPro" id="IPR014284">
    <property type="entry name" value="RNA_pol_sigma-70_dom"/>
</dbReference>
<dbReference type="GO" id="GO:0006352">
    <property type="term" value="P:DNA-templated transcription initiation"/>
    <property type="evidence" value="ECO:0007669"/>
    <property type="project" value="InterPro"/>
</dbReference>
<gene>
    <name evidence="8" type="ORF">C8N47_11643</name>
</gene>
<dbReference type="Proteomes" id="UP000243525">
    <property type="component" value="Unassembled WGS sequence"/>
</dbReference>
<dbReference type="PANTHER" id="PTHR43133">
    <property type="entry name" value="RNA POLYMERASE ECF-TYPE SIGMA FACTO"/>
    <property type="match status" value="1"/>
</dbReference>
<name>A0A2T5BZ42_9BACT</name>
<keyword evidence="9" id="KW-1185">Reference proteome</keyword>
<evidence type="ECO:0000256" key="5">
    <source>
        <dbReference type="ARBA" id="ARBA00023163"/>
    </source>
</evidence>
<dbReference type="AlphaFoldDB" id="A0A2T5BZ42"/>
<comment type="similarity">
    <text evidence="1">Belongs to the sigma-70 factor family. ECF subfamily.</text>
</comment>
<dbReference type="InterPro" id="IPR013324">
    <property type="entry name" value="RNA_pol_sigma_r3/r4-like"/>
</dbReference>
<dbReference type="CDD" id="cd06171">
    <property type="entry name" value="Sigma70_r4"/>
    <property type="match status" value="1"/>
</dbReference>
<reference evidence="8 9" key="1">
    <citation type="submission" date="2018-04" db="EMBL/GenBank/DDBJ databases">
        <title>Genomic Encyclopedia of Archaeal and Bacterial Type Strains, Phase II (KMG-II): from individual species to whole genera.</title>
        <authorList>
            <person name="Goeker M."/>
        </authorList>
    </citation>
    <scope>NUCLEOTIDE SEQUENCE [LARGE SCALE GENOMIC DNA]</scope>
    <source>
        <strain evidence="8 9">DSM 28823</strain>
    </source>
</reference>
<accession>A0A2T5BZ42</accession>
<dbReference type="InterPro" id="IPR013249">
    <property type="entry name" value="RNA_pol_sigma70_r4_t2"/>
</dbReference>
<proteinExistence type="inferred from homology"/>
<evidence type="ECO:0000256" key="1">
    <source>
        <dbReference type="ARBA" id="ARBA00010641"/>
    </source>
</evidence>
<dbReference type="InterPro" id="IPR039425">
    <property type="entry name" value="RNA_pol_sigma-70-like"/>
</dbReference>